<dbReference type="RefSeq" id="WP_123652213.1">
    <property type="nucleotide sequence ID" value="NZ_DAMBXR010000075.1"/>
</dbReference>
<organism evidence="2 3">
    <name type="scientific">Kluyvera ascorbata</name>
    <dbReference type="NCBI Taxonomy" id="51288"/>
    <lineage>
        <taxon>Bacteria</taxon>
        <taxon>Pseudomonadati</taxon>
        <taxon>Pseudomonadota</taxon>
        <taxon>Gammaproteobacteria</taxon>
        <taxon>Enterobacterales</taxon>
        <taxon>Enterobacteriaceae</taxon>
        <taxon>Kluyvera</taxon>
    </lineage>
</organism>
<accession>A0A3N2RVE4</accession>
<evidence type="ECO:0000259" key="1">
    <source>
        <dbReference type="Pfam" id="PF03811"/>
    </source>
</evidence>
<name>A0A3N2RVE4_9ENTR</name>
<dbReference type="AlphaFoldDB" id="A0A3N2RVE4"/>
<protein>
    <recommendedName>
        <fullName evidence="1">InsA N-terminal zinc ribbon domain-containing protein</fullName>
    </recommendedName>
</protein>
<proteinExistence type="predicted"/>
<dbReference type="EMBL" id="RHFN01000023">
    <property type="protein sequence ID" value="ROU11454.1"/>
    <property type="molecule type" value="Genomic_DNA"/>
</dbReference>
<evidence type="ECO:0000313" key="2">
    <source>
        <dbReference type="EMBL" id="ROU11454.1"/>
    </source>
</evidence>
<dbReference type="GO" id="GO:0006313">
    <property type="term" value="P:DNA transposition"/>
    <property type="evidence" value="ECO:0007669"/>
    <property type="project" value="InterPro"/>
</dbReference>
<comment type="caution">
    <text evidence="2">The sequence shown here is derived from an EMBL/GenBank/DDBJ whole genome shotgun (WGS) entry which is preliminary data.</text>
</comment>
<dbReference type="Proteomes" id="UP000268051">
    <property type="component" value="Unassembled WGS sequence"/>
</dbReference>
<dbReference type="InterPro" id="IPR003220">
    <property type="entry name" value="InsA_N_dom_Znf"/>
</dbReference>
<dbReference type="Pfam" id="PF03811">
    <property type="entry name" value="Zn_ribbon_InsA"/>
    <property type="match status" value="1"/>
</dbReference>
<sequence length="62" mass="6882">MPGTQFEPASVNAHCPRCQSAQVYRPGRNLTLKALLVAHNHIVYSNIPPSRLAFVVIRITLN</sequence>
<feature type="domain" description="InsA N-terminal zinc ribbon" evidence="1">
    <location>
        <begin position="9"/>
        <end position="29"/>
    </location>
</feature>
<reference evidence="2 3" key="1">
    <citation type="submission" date="2018-10" db="EMBL/GenBank/DDBJ databases">
        <title>Horizontal transference of carbapenem resistance between Klebsiella pneumoniae and Kluyvera ascorbata during abdominal infection: a case report.</title>
        <authorList>
            <person name="Raro O.H.F."/>
            <person name="Lima-Morales D."/>
            <person name="Barth A.L."/>
            <person name="Paim T.G.S."/>
            <person name="Mott M.P."/>
            <person name="Riche C.V.W."/>
            <person name="Teixeira U.F."/>
            <person name="Waechter F."/>
            <person name="Dias C.A.G."/>
        </authorList>
    </citation>
    <scope>NUCLEOTIDE SEQUENCE [LARGE SCALE GENOMIC DNA]</scope>
    <source>
        <strain evidence="2 3">OT2</strain>
    </source>
</reference>
<evidence type="ECO:0000313" key="3">
    <source>
        <dbReference type="Proteomes" id="UP000268051"/>
    </source>
</evidence>
<gene>
    <name evidence="2" type="ORF">EB837_18745</name>
</gene>